<name>A0ABS2KBR2_9GAMM</name>
<gene>
    <name evidence="1" type="ORF">ISS99_02135</name>
</gene>
<comment type="caution">
    <text evidence="1">The sequence shown here is derived from an EMBL/GenBank/DDBJ whole genome shotgun (WGS) entry which is preliminary data.</text>
</comment>
<proteinExistence type="predicted"/>
<keyword evidence="2" id="KW-1185">Reference proteome</keyword>
<accession>A0ABS2KBR2</accession>
<protein>
    <submittedName>
        <fullName evidence="1">Uncharacterized protein</fullName>
    </submittedName>
</protein>
<dbReference type="Proteomes" id="UP001430193">
    <property type="component" value="Unassembled WGS sequence"/>
</dbReference>
<dbReference type="EMBL" id="JADIKF010000032">
    <property type="protein sequence ID" value="MBM7128308.1"/>
    <property type="molecule type" value="Genomic_DNA"/>
</dbReference>
<evidence type="ECO:0000313" key="2">
    <source>
        <dbReference type="Proteomes" id="UP001430193"/>
    </source>
</evidence>
<evidence type="ECO:0000313" key="1">
    <source>
        <dbReference type="EMBL" id="MBM7128308.1"/>
    </source>
</evidence>
<dbReference type="RefSeq" id="WP_204629923.1">
    <property type="nucleotide sequence ID" value="NZ_JADIKF010000032.1"/>
</dbReference>
<reference evidence="1" key="1">
    <citation type="submission" date="2020-10" db="EMBL/GenBank/DDBJ databases">
        <title>Phylogeny of dyella-like bacteria.</title>
        <authorList>
            <person name="Fu J."/>
        </authorList>
    </citation>
    <scope>NUCLEOTIDE SEQUENCE</scope>
    <source>
        <strain evidence="1">DHON07</strain>
    </source>
</reference>
<organism evidence="1 2">
    <name type="scientific">Dyella mobilis</name>
    <dbReference type="NCBI Taxonomy" id="1849582"/>
    <lineage>
        <taxon>Bacteria</taxon>
        <taxon>Pseudomonadati</taxon>
        <taxon>Pseudomonadota</taxon>
        <taxon>Gammaproteobacteria</taxon>
        <taxon>Lysobacterales</taxon>
        <taxon>Rhodanobacteraceae</taxon>
        <taxon>Dyella</taxon>
    </lineage>
</organism>
<sequence length="244" mass="25971">MILLIAGAATTASAQNNDDVVAASYEGTLGAQRIGMTVTVKDKKLVPDSHYFYQKHLTDIPLTGTAGDAVTLKEPGGGAFALRFKGNGSNGNQPLTFDNSVGLVGSWTGTDGKTYPVVLSGGGGTVAPEPPGTRWYRDVTNKSDQAFEAQVQGFYKAVMAGDRNAAAHYVSFPLRVNFSESRHVQIRTASQLAAQWDQIFNRSWMKRAAEAMPHDMAVVRGQAMLGQGLAFFGGNGLEVVNAMP</sequence>